<keyword evidence="5 8" id="KW-0457">Lysine biosynthesis</keyword>
<sequence>MGSTHATAVQMTGRRYLSEATGTLAERSPNQQLLPLTATVNQRDHLEIGGCDVVDLVQKFGSPLYVLDETTLRTTCRHYRDAFVRYYPGASQVLYASKAWNCLAVCAIVASEGLGIDIVSGGELFTAIQAGVSPTKLYLHGNNKSRAELEMAVASGCTIVLDNWHELKTLVAIAAESGSNESEAVAETLPSLLPTSHSPLPIRIMLRLTPGIECHTHDYIRTGSIDSKFGFGLDQLDDVFKFIVQQPSLELIGLHAHIGSQIFELEPHHDLGAVMVQWLSKAAHYGLSIQELDIGGGLGIRYTESDDPPSIEAWVKVVSESIAAACNAQNVPLPKLLSEPGRSLIGSACVTAYTVGGQKTVPGIRTYLTVDGGMSDNPRPITYQSIYRALVANRMSAPIAETVTIAGKHCESGDIVIQEADLPETQPGDLLVVMATGAYNYSMASNYNRIARPAAVLVNDGEANIILQRETYQDLIRQDCLPERLKTPHA</sequence>
<dbReference type="FunFam" id="3.20.20.10:FF:000003">
    <property type="entry name" value="Diaminopimelate decarboxylase"/>
    <property type="match status" value="1"/>
</dbReference>
<feature type="binding site" evidence="5">
    <location>
        <position position="411"/>
    </location>
    <ligand>
        <name>substrate</name>
    </ligand>
</feature>
<evidence type="ECO:0000313" key="11">
    <source>
        <dbReference type="Proteomes" id="UP000239576"/>
    </source>
</evidence>
<dbReference type="PANTHER" id="PTHR43727">
    <property type="entry name" value="DIAMINOPIMELATE DECARBOXYLASE"/>
    <property type="match status" value="1"/>
</dbReference>
<name>A0A2T1EIR1_9CYAN</name>
<feature type="domain" description="Orn/DAP/Arg decarboxylase 2 N-terminal" evidence="9">
    <location>
        <begin position="77"/>
        <end position="345"/>
    </location>
</feature>
<dbReference type="Pfam" id="PF02784">
    <property type="entry name" value="Orn_Arg_deC_N"/>
    <property type="match status" value="1"/>
</dbReference>
<dbReference type="GO" id="GO:0009089">
    <property type="term" value="P:lysine biosynthetic process via diaminopimelate"/>
    <property type="evidence" value="ECO:0007669"/>
    <property type="project" value="UniProtKB-UniRule"/>
</dbReference>
<feature type="modified residue" description="N6-(pyridoxal phosphate)lysine" evidence="5 7">
    <location>
        <position position="98"/>
    </location>
</feature>
<keyword evidence="2 5" id="KW-0210">Decarboxylase</keyword>
<comment type="caution">
    <text evidence="10">The sequence shown here is derived from an EMBL/GenBank/DDBJ whole genome shotgun (WGS) entry which is preliminary data.</text>
</comment>
<dbReference type="InterPro" id="IPR002986">
    <property type="entry name" value="DAP_deCOOHase_LysA"/>
</dbReference>
<dbReference type="GO" id="GO:0008836">
    <property type="term" value="F:diaminopimelate decarboxylase activity"/>
    <property type="evidence" value="ECO:0007669"/>
    <property type="project" value="UniProtKB-UniRule"/>
</dbReference>
<dbReference type="InterPro" id="IPR022644">
    <property type="entry name" value="De-COase2_N"/>
</dbReference>
<evidence type="ECO:0000256" key="6">
    <source>
        <dbReference type="NCBIfam" id="TIGR01048"/>
    </source>
</evidence>
<reference evidence="10 11" key="2">
    <citation type="submission" date="2018-03" db="EMBL/GenBank/DDBJ databases">
        <title>The ancient ancestry and fast evolution of plastids.</title>
        <authorList>
            <person name="Moore K.R."/>
            <person name="Magnabosco C."/>
            <person name="Momper L."/>
            <person name="Gold D.A."/>
            <person name="Bosak T."/>
            <person name="Fournier G.P."/>
        </authorList>
    </citation>
    <scope>NUCLEOTIDE SEQUENCE [LARGE SCALE GENOMIC DNA]</scope>
    <source>
        <strain evidence="10 11">ULC18</strain>
    </source>
</reference>
<feature type="binding site" evidence="5">
    <location>
        <position position="383"/>
    </location>
    <ligand>
        <name>substrate</name>
    </ligand>
</feature>
<evidence type="ECO:0000256" key="7">
    <source>
        <dbReference type="PIRSR" id="PIRSR600183-50"/>
    </source>
</evidence>
<comment type="pathway">
    <text evidence="5 8">Amino-acid biosynthesis; L-lysine biosynthesis via DAP pathway; L-lysine from DL-2,6-diaminopimelate: step 1/1.</text>
</comment>
<comment type="cofactor">
    <cofactor evidence="1 5 7 8">
        <name>pyridoxal 5'-phosphate</name>
        <dbReference type="ChEBI" id="CHEBI:597326"/>
    </cofactor>
</comment>
<dbReference type="PRINTS" id="PR01181">
    <property type="entry name" value="DAPDCRBXLASE"/>
</dbReference>
<comment type="function">
    <text evidence="5">Specifically catalyzes the decarboxylation of meso-diaminopimelate (meso-DAP) to L-lysine.</text>
</comment>
<evidence type="ECO:0000313" key="10">
    <source>
        <dbReference type="EMBL" id="PSB32629.1"/>
    </source>
</evidence>
<dbReference type="RefSeq" id="WP_106255236.1">
    <property type="nucleotide sequence ID" value="NZ_CAWNSW010000014.1"/>
</dbReference>
<dbReference type="NCBIfam" id="TIGR01048">
    <property type="entry name" value="lysA"/>
    <property type="match status" value="1"/>
</dbReference>
<feature type="binding site" evidence="5">
    <location>
        <begin position="339"/>
        <end position="342"/>
    </location>
    <ligand>
        <name>pyridoxal 5'-phosphate</name>
        <dbReference type="ChEBI" id="CHEBI:597326"/>
    </ligand>
</feature>
<dbReference type="EC" id="4.1.1.20" evidence="5 6"/>
<gene>
    <name evidence="5 10" type="primary">lysA</name>
    <name evidence="10" type="ORF">C7B82_05110</name>
</gene>
<reference evidence="11" key="1">
    <citation type="submission" date="2018-02" db="EMBL/GenBank/DDBJ databases">
        <authorList>
            <person name="Moore K."/>
            <person name="Momper L."/>
        </authorList>
    </citation>
    <scope>NUCLEOTIDE SEQUENCE [LARGE SCALE GENOMIC DNA]</scope>
    <source>
        <strain evidence="11">ULC18</strain>
    </source>
</reference>
<dbReference type="EMBL" id="PVWK01000026">
    <property type="protein sequence ID" value="PSB32629.1"/>
    <property type="molecule type" value="Genomic_DNA"/>
</dbReference>
<feature type="binding site" evidence="5">
    <location>
        <position position="439"/>
    </location>
    <ligand>
        <name>substrate</name>
    </ligand>
</feature>
<organism evidence="10 11">
    <name type="scientific">Stenomitos frigidus ULC18</name>
    <dbReference type="NCBI Taxonomy" id="2107698"/>
    <lineage>
        <taxon>Bacteria</taxon>
        <taxon>Bacillati</taxon>
        <taxon>Cyanobacteriota</taxon>
        <taxon>Cyanophyceae</taxon>
        <taxon>Leptolyngbyales</taxon>
        <taxon>Leptolyngbyaceae</taxon>
        <taxon>Stenomitos</taxon>
    </lineage>
</organism>
<evidence type="ECO:0000256" key="5">
    <source>
        <dbReference type="HAMAP-Rule" id="MF_02120"/>
    </source>
</evidence>
<dbReference type="Gene3D" id="2.40.37.10">
    <property type="entry name" value="Lyase, Ornithine Decarboxylase, Chain A, domain 1"/>
    <property type="match status" value="1"/>
</dbReference>
<dbReference type="SUPFAM" id="SSF51419">
    <property type="entry name" value="PLP-binding barrel"/>
    <property type="match status" value="1"/>
</dbReference>
<dbReference type="PANTHER" id="PTHR43727:SF2">
    <property type="entry name" value="GROUP IV DECARBOXYLASE"/>
    <property type="match status" value="1"/>
</dbReference>
<feature type="binding site" evidence="5">
    <location>
        <position position="342"/>
    </location>
    <ligand>
        <name>substrate</name>
    </ligand>
</feature>
<feature type="binding site" evidence="5">
    <location>
        <position position="439"/>
    </location>
    <ligand>
        <name>pyridoxal 5'-phosphate</name>
        <dbReference type="ChEBI" id="CHEBI:597326"/>
    </ligand>
</feature>
<dbReference type="PRINTS" id="PR01179">
    <property type="entry name" value="ODADCRBXLASE"/>
</dbReference>
<feature type="binding site" evidence="5">
    <location>
        <position position="379"/>
    </location>
    <ligand>
        <name>substrate</name>
    </ligand>
</feature>
<accession>A0A2T1EIR1</accession>
<feature type="active site" description="Proton donor" evidence="7">
    <location>
        <position position="410"/>
    </location>
</feature>
<protein>
    <recommendedName>
        <fullName evidence="5 6">Diaminopimelate decarboxylase</fullName>
        <shortName evidence="5">DAP decarboxylase</shortName>
        <shortName evidence="5">DAPDC</shortName>
        <ecNumber evidence="5 6">4.1.1.20</ecNumber>
    </recommendedName>
</protein>
<comment type="subunit">
    <text evidence="5">Homodimer.</text>
</comment>
<dbReference type="Gene3D" id="3.20.20.10">
    <property type="entry name" value="Alanine racemase"/>
    <property type="match status" value="1"/>
</dbReference>
<evidence type="ECO:0000256" key="2">
    <source>
        <dbReference type="ARBA" id="ARBA00022793"/>
    </source>
</evidence>
<dbReference type="CDD" id="cd06828">
    <property type="entry name" value="PLPDE_III_DapDC"/>
    <property type="match status" value="1"/>
</dbReference>
<keyword evidence="3 5" id="KW-0663">Pyridoxal phosphate</keyword>
<keyword evidence="4 5" id="KW-0456">Lyase</keyword>
<comment type="catalytic activity">
    <reaction evidence="5 8">
        <text>meso-2,6-diaminopimelate + H(+) = L-lysine + CO2</text>
        <dbReference type="Rhea" id="RHEA:15101"/>
        <dbReference type="ChEBI" id="CHEBI:15378"/>
        <dbReference type="ChEBI" id="CHEBI:16526"/>
        <dbReference type="ChEBI" id="CHEBI:32551"/>
        <dbReference type="ChEBI" id="CHEBI:57791"/>
        <dbReference type="EC" id="4.1.1.20"/>
    </reaction>
</comment>
<dbReference type="AlphaFoldDB" id="A0A2T1EIR1"/>
<keyword evidence="11" id="KW-1185">Reference proteome</keyword>
<dbReference type="InterPro" id="IPR000183">
    <property type="entry name" value="Orn/DAP/Arg_de-COase"/>
</dbReference>
<evidence type="ECO:0000256" key="1">
    <source>
        <dbReference type="ARBA" id="ARBA00001933"/>
    </source>
</evidence>
<evidence type="ECO:0000256" key="8">
    <source>
        <dbReference type="RuleBase" id="RU003738"/>
    </source>
</evidence>
<comment type="similarity">
    <text evidence="5">Belongs to the Orn/Lys/Arg decarboxylase class-II family. LysA subfamily.</text>
</comment>
<evidence type="ECO:0000256" key="4">
    <source>
        <dbReference type="ARBA" id="ARBA00023239"/>
    </source>
</evidence>
<evidence type="ECO:0000256" key="3">
    <source>
        <dbReference type="ARBA" id="ARBA00022898"/>
    </source>
</evidence>
<dbReference type="InterPro" id="IPR029066">
    <property type="entry name" value="PLP-binding_barrel"/>
</dbReference>
<dbReference type="SUPFAM" id="SSF50621">
    <property type="entry name" value="Alanine racemase C-terminal domain-like"/>
    <property type="match status" value="1"/>
</dbReference>
<dbReference type="HAMAP" id="MF_02120">
    <property type="entry name" value="LysA"/>
    <property type="match status" value="1"/>
</dbReference>
<evidence type="ECO:0000259" key="9">
    <source>
        <dbReference type="Pfam" id="PF02784"/>
    </source>
</evidence>
<proteinExistence type="inferred from homology"/>
<keyword evidence="5" id="KW-0028">Amino-acid biosynthesis</keyword>
<dbReference type="GO" id="GO:0030170">
    <property type="term" value="F:pyridoxal phosphate binding"/>
    <property type="evidence" value="ECO:0007669"/>
    <property type="project" value="UniProtKB-UniRule"/>
</dbReference>
<dbReference type="Proteomes" id="UP000239576">
    <property type="component" value="Unassembled WGS sequence"/>
</dbReference>
<dbReference type="InterPro" id="IPR009006">
    <property type="entry name" value="Ala_racemase/Decarboxylase_C"/>
</dbReference>
<feature type="binding site" evidence="5">
    <location>
        <position position="297"/>
    </location>
    <ligand>
        <name>pyridoxal 5'-phosphate</name>
        <dbReference type="ChEBI" id="CHEBI:597326"/>
    </ligand>
</feature>
<dbReference type="OrthoDB" id="9802241at2"/>
<dbReference type="UniPathway" id="UPA00034">
    <property type="reaction ID" value="UER00027"/>
</dbReference>